<keyword evidence="6" id="KW-1185">Reference proteome</keyword>
<dbReference type="InterPro" id="IPR001910">
    <property type="entry name" value="Inosine/uridine_hydrolase_dom"/>
</dbReference>
<sequence>MPTPVIIDTDPGVDDIVALLYALASPEIEILAIIISFGEEYRCRCFILIGQSNNVLKLFNALARHFEDFPEDRKRFPNFDSKPLLARGAPGPLEGALHSAQYFHGRDGLGDISNRHPDIGTGSGSDYLRISDRLGYELALELIRAHPPRTITYVALGPLTNLALMARQDPVACRSRLGRVVAMGGALDVPGNTSPVAEFNFFADPYAVKELLIDAALTGTGTVNSTGIPLSRFLLLPLDITTPHELPFPLYAERVDPFFETPGAPGG</sequence>
<dbReference type="AlphaFoldDB" id="A0A4S4KBP1"/>
<evidence type="ECO:0000256" key="2">
    <source>
        <dbReference type="ARBA" id="ARBA00022801"/>
    </source>
</evidence>
<name>A0A4S4KBP1_9AGAM</name>
<dbReference type="Gene3D" id="3.90.245.10">
    <property type="entry name" value="Ribonucleoside hydrolase-like"/>
    <property type="match status" value="1"/>
</dbReference>
<keyword evidence="2" id="KW-0378">Hydrolase</keyword>
<dbReference type="Proteomes" id="UP000308199">
    <property type="component" value="Unassembled WGS sequence"/>
</dbReference>
<evidence type="ECO:0000256" key="1">
    <source>
        <dbReference type="ARBA" id="ARBA00009176"/>
    </source>
</evidence>
<comment type="similarity">
    <text evidence="1">Belongs to the IUNH family.</text>
</comment>
<dbReference type="GO" id="GO:0008477">
    <property type="term" value="F:purine nucleosidase activity"/>
    <property type="evidence" value="ECO:0007669"/>
    <property type="project" value="TreeGrafter"/>
</dbReference>
<dbReference type="GO" id="GO:0006152">
    <property type="term" value="P:purine nucleoside catabolic process"/>
    <property type="evidence" value="ECO:0007669"/>
    <property type="project" value="TreeGrafter"/>
</dbReference>
<evidence type="ECO:0000313" key="6">
    <source>
        <dbReference type="Proteomes" id="UP000308199"/>
    </source>
</evidence>
<organism evidence="5 6">
    <name type="scientific">Phellinidium pouzarii</name>
    <dbReference type="NCBI Taxonomy" id="167371"/>
    <lineage>
        <taxon>Eukaryota</taxon>
        <taxon>Fungi</taxon>
        <taxon>Dikarya</taxon>
        <taxon>Basidiomycota</taxon>
        <taxon>Agaricomycotina</taxon>
        <taxon>Agaricomycetes</taxon>
        <taxon>Hymenochaetales</taxon>
        <taxon>Hymenochaetaceae</taxon>
        <taxon>Phellinidium</taxon>
    </lineage>
</organism>
<evidence type="ECO:0000256" key="3">
    <source>
        <dbReference type="ARBA" id="ARBA00023295"/>
    </source>
</evidence>
<evidence type="ECO:0000259" key="4">
    <source>
        <dbReference type="Pfam" id="PF01156"/>
    </source>
</evidence>
<dbReference type="SUPFAM" id="SSF53590">
    <property type="entry name" value="Nucleoside hydrolase"/>
    <property type="match status" value="1"/>
</dbReference>
<comment type="caution">
    <text evidence="5">The sequence shown here is derived from an EMBL/GenBank/DDBJ whole genome shotgun (WGS) entry which is preliminary data.</text>
</comment>
<dbReference type="GO" id="GO:0005829">
    <property type="term" value="C:cytosol"/>
    <property type="evidence" value="ECO:0007669"/>
    <property type="project" value="TreeGrafter"/>
</dbReference>
<dbReference type="PANTHER" id="PTHR12304:SF56">
    <property type="entry name" value="HYDROLASE, PUTATIVE (AFU_ORTHOLOGUE AFUA_1G11790)-RELATED"/>
    <property type="match status" value="1"/>
</dbReference>
<reference evidence="5 6" key="1">
    <citation type="submission" date="2019-02" db="EMBL/GenBank/DDBJ databases">
        <title>Genome sequencing of the rare red list fungi Phellinidium pouzarii.</title>
        <authorList>
            <person name="Buettner E."/>
            <person name="Kellner H."/>
        </authorList>
    </citation>
    <scope>NUCLEOTIDE SEQUENCE [LARGE SCALE GENOMIC DNA]</scope>
    <source>
        <strain evidence="5 6">DSM 108285</strain>
    </source>
</reference>
<dbReference type="InterPro" id="IPR023186">
    <property type="entry name" value="IUNH"/>
</dbReference>
<accession>A0A4S4KBP1</accession>
<evidence type="ECO:0000313" key="5">
    <source>
        <dbReference type="EMBL" id="THG94757.1"/>
    </source>
</evidence>
<gene>
    <name evidence="5" type="ORF">EW145_g8080</name>
</gene>
<keyword evidence="3" id="KW-0326">Glycosidase</keyword>
<dbReference type="EMBL" id="SGPK01001056">
    <property type="protein sequence ID" value="THG94757.1"/>
    <property type="molecule type" value="Genomic_DNA"/>
</dbReference>
<feature type="domain" description="Inosine/uridine-preferring nucleoside hydrolase" evidence="4">
    <location>
        <begin position="5"/>
        <end position="242"/>
    </location>
</feature>
<feature type="non-terminal residue" evidence="5">
    <location>
        <position position="267"/>
    </location>
</feature>
<dbReference type="PANTHER" id="PTHR12304">
    <property type="entry name" value="INOSINE-URIDINE PREFERRING NUCLEOSIDE HYDROLASE"/>
    <property type="match status" value="1"/>
</dbReference>
<dbReference type="Pfam" id="PF01156">
    <property type="entry name" value="IU_nuc_hydro"/>
    <property type="match status" value="1"/>
</dbReference>
<protein>
    <recommendedName>
        <fullName evidence="4">Inosine/uridine-preferring nucleoside hydrolase domain-containing protein</fullName>
    </recommendedName>
</protein>
<dbReference type="OrthoDB" id="5783963at2759"/>
<dbReference type="InterPro" id="IPR036452">
    <property type="entry name" value="Ribo_hydro-like"/>
</dbReference>
<proteinExistence type="inferred from homology"/>